<sequence length="154" mass="15817">MHDEFLVHHSAAFPDADGDHVDGVHLAGGLDEATVAVRRGAGQAVGVVAVGPVCPDVLRVALAQPVPLLPREDDEVEFVGPVVAVPASDTDEEALDIANDTDCGPTATVWSHDVDRALEPARGVRAGTVAVNGPDAEHASSLPSPDRDSTVQGP</sequence>
<gene>
    <name evidence="3" type="ORF">JEQ17_01765</name>
</gene>
<feature type="domain" description="Aldehyde dehydrogenase" evidence="2">
    <location>
        <begin position="77"/>
        <end position="141"/>
    </location>
</feature>
<accession>A0A7T7KTL2</accession>
<evidence type="ECO:0000256" key="1">
    <source>
        <dbReference type="SAM" id="MobiDB-lite"/>
    </source>
</evidence>
<reference evidence="3 4" key="1">
    <citation type="submission" date="2020-12" db="EMBL/GenBank/DDBJ databases">
        <title>A novel species.</title>
        <authorList>
            <person name="Li K."/>
        </authorList>
    </citation>
    <scope>NUCLEOTIDE SEQUENCE [LARGE SCALE GENOMIC DNA]</scope>
    <source>
        <strain evidence="3 4">ZYC-3</strain>
    </source>
</reference>
<evidence type="ECO:0000313" key="3">
    <source>
        <dbReference type="EMBL" id="QQM38330.1"/>
    </source>
</evidence>
<dbReference type="EMBL" id="CP066831">
    <property type="protein sequence ID" value="QQM38330.1"/>
    <property type="molecule type" value="Genomic_DNA"/>
</dbReference>
<keyword evidence="4" id="KW-1185">Reference proteome</keyword>
<dbReference type="GO" id="GO:0016620">
    <property type="term" value="F:oxidoreductase activity, acting on the aldehyde or oxo group of donors, NAD or NADP as acceptor"/>
    <property type="evidence" value="ECO:0007669"/>
    <property type="project" value="InterPro"/>
</dbReference>
<dbReference type="Proteomes" id="UP000595636">
    <property type="component" value="Chromosome"/>
</dbReference>
<dbReference type="InterPro" id="IPR015590">
    <property type="entry name" value="Aldehyde_DH_dom"/>
</dbReference>
<organism evidence="3 4">
    <name type="scientific">Streptomyces liliifuscus</name>
    <dbReference type="NCBI Taxonomy" id="2797636"/>
    <lineage>
        <taxon>Bacteria</taxon>
        <taxon>Bacillati</taxon>
        <taxon>Actinomycetota</taxon>
        <taxon>Actinomycetes</taxon>
        <taxon>Kitasatosporales</taxon>
        <taxon>Streptomycetaceae</taxon>
        <taxon>Streptomyces</taxon>
    </lineage>
</organism>
<dbReference type="AlphaFoldDB" id="A0A7T7KTL2"/>
<dbReference type="SUPFAM" id="SSF53720">
    <property type="entry name" value="ALDH-like"/>
    <property type="match status" value="1"/>
</dbReference>
<dbReference type="RefSeq" id="WP_200393499.1">
    <property type="nucleotide sequence ID" value="NZ_CP066831.1"/>
</dbReference>
<dbReference type="InterPro" id="IPR016163">
    <property type="entry name" value="Ald_DH_C"/>
</dbReference>
<dbReference type="KEGG" id="slf:JEQ17_01765"/>
<evidence type="ECO:0000313" key="4">
    <source>
        <dbReference type="Proteomes" id="UP000595636"/>
    </source>
</evidence>
<dbReference type="PANTHER" id="PTHR11699">
    <property type="entry name" value="ALDEHYDE DEHYDROGENASE-RELATED"/>
    <property type="match status" value="1"/>
</dbReference>
<dbReference type="InterPro" id="IPR016161">
    <property type="entry name" value="Ald_DH/histidinol_DH"/>
</dbReference>
<proteinExistence type="predicted"/>
<feature type="compositionally biased region" description="Basic and acidic residues" evidence="1">
    <location>
        <begin position="145"/>
        <end position="154"/>
    </location>
</feature>
<dbReference type="Pfam" id="PF00171">
    <property type="entry name" value="Aldedh"/>
    <property type="match status" value="1"/>
</dbReference>
<protein>
    <submittedName>
        <fullName evidence="3">Aldehyde dehydrogenase family protein</fullName>
    </submittedName>
</protein>
<feature type="region of interest" description="Disordered" evidence="1">
    <location>
        <begin position="127"/>
        <end position="154"/>
    </location>
</feature>
<dbReference type="Gene3D" id="3.40.309.10">
    <property type="entry name" value="Aldehyde Dehydrogenase, Chain A, domain 2"/>
    <property type="match status" value="1"/>
</dbReference>
<evidence type="ECO:0000259" key="2">
    <source>
        <dbReference type="Pfam" id="PF00171"/>
    </source>
</evidence>
<name>A0A7T7KTL2_9ACTN</name>